<accession>A0A0S2W449</accession>
<dbReference type="GO" id="GO:0006281">
    <property type="term" value="P:DNA repair"/>
    <property type="evidence" value="ECO:0007669"/>
    <property type="project" value="UniProtKB-KW"/>
</dbReference>
<keyword evidence="5" id="KW-0004">4Fe-4S</keyword>
<evidence type="ECO:0000259" key="12">
    <source>
        <dbReference type="SMART" id="SM00986"/>
    </source>
</evidence>
<keyword evidence="7" id="KW-0227">DNA damage</keyword>
<dbReference type="SUPFAM" id="SSF52141">
    <property type="entry name" value="Uracil-DNA glycosylase-like"/>
    <property type="match status" value="1"/>
</dbReference>
<dbReference type="GO" id="GO:0004844">
    <property type="term" value="F:uracil DNA N-glycosylase activity"/>
    <property type="evidence" value="ECO:0007669"/>
    <property type="project" value="UniProtKB-EC"/>
</dbReference>
<organism evidence="13 14">
    <name type="scientific">Intestinimonas butyriciproducens</name>
    <dbReference type="NCBI Taxonomy" id="1297617"/>
    <lineage>
        <taxon>Bacteria</taxon>
        <taxon>Bacillati</taxon>
        <taxon>Bacillota</taxon>
        <taxon>Clostridia</taxon>
        <taxon>Eubacteriales</taxon>
        <taxon>Intestinimonas</taxon>
    </lineage>
</organism>
<dbReference type="AlphaFoldDB" id="A0A0S2W449"/>
<evidence type="ECO:0000256" key="7">
    <source>
        <dbReference type="ARBA" id="ARBA00022763"/>
    </source>
</evidence>
<comment type="similarity">
    <text evidence="2">Belongs to the uracil-DNA glycosylase (UDG) superfamily. Type 4 (UDGa) family.</text>
</comment>
<dbReference type="InterPro" id="IPR051536">
    <property type="entry name" value="UDG_Type-4/5"/>
</dbReference>
<evidence type="ECO:0000256" key="11">
    <source>
        <dbReference type="ARBA" id="ARBA00023204"/>
    </source>
</evidence>
<dbReference type="GO" id="GO:0046872">
    <property type="term" value="F:metal ion binding"/>
    <property type="evidence" value="ECO:0007669"/>
    <property type="project" value="UniProtKB-KW"/>
</dbReference>
<evidence type="ECO:0000256" key="2">
    <source>
        <dbReference type="ARBA" id="ARBA00006521"/>
    </source>
</evidence>
<evidence type="ECO:0000256" key="8">
    <source>
        <dbReference type="ARBA" id="ARBA00022801"/>
    </source>
</evidence>
<evidence type="ECO:0000256" key="1">
    <source>
        <dbReference type="ARBA" id="ARBA00001400"/>
    </source>
</evidence>
<dbReference type="PANTHER" id="PTHR33693">
    <property type="entry name" value="TYPE-5 URACIL-DNA GLYCOSYLASE"/>
    <property type="match status" value="1"/>
</dbReference>
<evidence type="ECO:0000256" key="3">
    <source>
        <dbReference type="ARBA" id="ARBA00012030"/>
    </source>
</evidence>
<dbReference type="EC" id="3.2.2.27" evidence="3"/>
<evidence type="ECO:0000256" key="6">
    <source>
        <dbReference type="ARBA" id="ARBA00022723"/>
    </source>
</evidence>
<keyword evidence="8" id="KW-0378">Hydrolase</keyword>
<evidence type="ECO:0000256" key="5">
    <source>
        <dbReference type="ARBA" id="ARBA00022485"/>
    </source>
</evidence>
<evidence type="ECO:0000256" key="9">
    <source>
        <dbReference type="ARBA" id="ARBA00023004"/>
    </source>
</evidence>
<proteinExistence type="inferred from homology"/>
<dbReference type="NCBIfam" id="TIGR00758">
    <property type="entry name" value="UDG_fam4"/>
    <property type="match status" value="1"/>
</dbReference>
<evidence type="ECO:0000256" key="4">
    <source>
        <dbReference type="ARBA" id="ARBA00019403"/>
    </source>
</evidence>
<evidence type="ECO:0000256" key="10">
    <source>
        <dbReference type="ARBA" id="ARBA00023014"/>
    </source>
</evidence>
<dbReference type="eggNOG" id="COG1573">
    <property type="taxonomic scope" value="Bacteria"/>
</dbReference>
<feature type="domain" description="Uracil-DNA glycosylase-like" evidence="12">
    <location>
        <begin position="78"/>
        <end position="224"/>
    </location>
</feature>
<dbReference type="PANTHER" id="PTHR33693:SF1">
    <property type="entry name" value="TYPE-4 URACIL-DNA GLYCOSYLASE"/>
    <property type="match status" value="1"/>
</dbReference>
<evidence type="ECO:0000313" key="13">
    <source>
        <dbReference type="EMBL" id="ALP93808.1"/>
    </source>
</evidence>
<dbReference type="PATRIC" id="fig|1297617.4.peg.1448"/>
<keyword evidence="11" id="KW-0234">DNA repair</keyword>
<dbReference type="Gene3D" id="3.40.470.10">
    <property type="entry name" value="Uracil-DNA glycosylase-like domain"/>
    <property type="match status" value="1"/>
</dbReference>
<dbReference type="EMBL" id="CP011307">
    <property type="protein sequence ID" value="ALP93808.1"/>
    <property type="molecule type" value="Genomic_DNA"/>
</dbReference>
<keyword evidence="6" id="KW-0479">Metal-binding</keyword>
<dbReference type="Proteomes" id="UP000064844">
    <property type="component" value="Chromosome"/>
</dbReference>
<keyword evidence="14" id="KW-1185">Reference proteome</keyword>
<dbReference type="STRING" id="1297617.IB211_01415c"/>
<dbReference type="InterPro" id="IPR036895">
    <property type="entry name" value="Uracil-DNA_glycosylase-like_sf"/>
</dbReference>
<keyword evidence="10" id="KW-0411">Iron-sulfur</keyword>
<evidence type="ECO:0000313" key="14">
    <source>
        <dbReference type="Proteomes" id="UP000064844"/>
    </source>
</evidence>
<gene>
    <name evidence="13" type="ORF">IB211_01415c</name>
</gene>
<dbReference type="GO" id="GO:0051539">
    <property type="term" value="F:4 iron, 4 sulfur cluster binding"/>
    <property type="evidence" value="ECO:0007669"/>
    <property type="project" value="UniProtKB-KW"/>
</dbReference>
<name>A0A0S2W449_9FIRM</name>
<dbReference type="Pfam" id="PF03167">
    <property type="entry name" value="UDG"/>
    <property type="match status" value="1"/>
</dbReference>
<reference evidence="14" key="2">
    <citation type="submission" date="2015-04" db="EMBL/GenBank/DDBJ databases">
        <title>A butyrogenic pathway from the amino acid lysine in a human gut commensal.</title>
        <authorList>
            <person name="de Vos W.M."/>
            <person name="Bui N.T.P."/>
            <person name="Plugge C.M."/>
            <person name="Ritari J."/>
        </authorList>
    </citation>
    <scope>NUCLEOTIDE SEQUENCE [LARGE SCALE GENOMIC DNA]</scope>
    <source>
        <strain evidence="14">AF211</strain>
    </source>
</reference>
<reference evidence="13 14" key="1">
    <citation type="journal article" date="2015" name="Nat. Commun.">
        <title>Production of butyrate from lysine and the Amadori product fructoselysine by a human gut commensal.</title>
        <authorList>
            <person name="Bui T.P."/>
            <person name="Ritari J."/>
            <person name="Boeren S."/>
            <person name="de Waard P."/>
            <person name="Plugge C.M."/>
            <person name="de Vos W.M."/>
        </authorList>
    </citation>
    <scope>NUCLEOTIDE SEQUENCE [LARGE SCALE GENOMIC DNA]</scope>
    <source>
        <strain evidence="13 14">AF211</strain>
    </source>
</reference>
<comment type="catalytic activity">
    <reaction evidence="1">
        <text>Hydrolyzes single-stranded DNA or mismatched double-stranded DNA and polynucleotides, releasing free uracil.</text>
        <dbReference type="EC" id="3.2.2.27"/>
    </reaction>
</comment>
<dbReference type="SMART" id="SM00986">
    <property type="entry name" value="UDG"/>
    <property type="match status" value="1"/>
</dbReference>
<keyword evidence="9" id="KW-0408">Iron</keyword>
<dbReference type="CDD" id="cd10030">
    <property type="entry name" value="UDG-F4_TTUDGA_SPO1dp_like"/>
    <property type="match status" value="1"/>
</dbReference>
<protein>
    <recommendedName>
        <fullName evidence="4">Type-4 uracil-DNA glycosylase</fullName>
        <ecNumber evidence="3">3.2.2.27</ecNumber>
    </recommendedName>
</protein>
<sequence length="238" mass="27172">MWVVYALFKKMSTVIFVKSADFQLPYFCGIMSITVVSQDCYPTKETGNPYMLNWTELESACRSCQKCALCETRHNVVFGEGNRDAEVMFIGEGPGEQEDLTGHPFVGRAGQFLDDMLSIIDLDRSQYFIGNVVKCRPPQNRDPLNVEMDACIGYLRNQVALIRPKIIVCLGRIAATRLIREDFKITKEHGQWFDRAGVHMMAIYHPSALLRDPRKRPESFEDLKKLQAKIREVCTHTG</sequence>
<dbReference type="InterPro" id="IPR005122">
    <property type="entry name" value="Uracil-DNA_glycosylase-like"/>
</dbReference>
<dbReference type="KEGG" id="ibu:IB211_01415c"/>
<dbReference type="InterPro" id="IPR005273">
    <property type="entry name" value="Ura-DNA_glyco_family4"/>
</dbReference>
<dbReference type="SMART" id="SM00987">
    <property type="entry name" value="UreE_C"/>
    <property type="match status" value="1"/>
</dbReference>